<sequence>MKSPRRISEQIRNVPGLGSNILAVVLVTIVGIVATAFLLPHYDISVPWKPEYHFAAVVEKAPGMKDDSKHKVTIAGIQVGTVKQIDTQRDGTARIEMAIDPTFKIYKNAHLEVRTFSPINDVYVAVEPGDPASGELGDDGTIPEAQTSRFIQPAEVLNKLDGRTQQAVTSLVTQADVALRDAPRNLPAGLDQTDQTLNSLKPVAQSLQTRRDTLQKLITNLSQISTAVGHNDQRLASMITSLQQTLAVLSSRDDQLNQTLGQLPGLRGDLDHSMTSVTTLTGQLNPTLNALHAASDALPPALEKLTDTVGQAGDVVDAAGPVVSKARPVVSDLRAVVPDAHSTLNDLKPVTGLLPDATSRLVPWLPNLQAFVYQTSSAFSVSDANGGLGRAQITFDLTNPAGGLKPMPDAKPNGGRTGQ</sequence>
<dbReference type="Proteomes" id="UP001199469">
    <property type="component" value="Unassembled WGS sequence"/>
</dbReference>
<dbReference type="EMBL" id="JAJNDB010000012">
    <property type="protein sequence ID" value="MCD2198242.1"/>
    <property type="molecule type" value="Genomic_DNA"/>
</dbReference>
<evidence type="ECO:0000313" key="5">
    <source>
        <dbReference type="Proteomes" id="UP001199469"/>
    </source>
</evidence>
<dbReference type="SUPFAM" id="SSF58104">
    <property type="entry name" value="Methyl-accepting chemotaxis protein (MCP) signaling domain"/>
    <property type="match status" value="1"/>
</dbReference>
<gene>
    <name evidence="4" type="ORF">LQ327_33245</name>
</gene>
<name>A0ABS8PIY1_9PSEU</name>
<reference evidence="4 5" key="1">
    <citation type="submission" date="2021-11" db="EMBL/GenBank/DDBJ databases">
        <title>Draft genome sequence of Actinomycetospora sp. SF1 isolated from the rhizosphere soil.</title>
        <authorList>
            <person name="Duangmal K."/>
            <person name="Chantavorakit T."/>
        </authorList>
    </citation>
    <scope>NUCLEOTIDE SEQUENCE [LARGE SCALE GENOMIC DNA]</scope>
    <source>
        <strain evidence="4 5">TBRC 5722</strain>
    </source>
</reference>
<dbReference type="Pfam" id="PF02470">
    <property type="entry name" value="MlaD"/>
    <property type="match status" value="1"/>
</dbReference>
<evidence type="ECO:0000256" key="2">
    <source>
        <dbReference type="SAM" id="Phobius"/>
    </source>
</evidence>
<feature type="domain" description="Mce/MlaD" evidence="3">
    <location>
        <begin position="52"/>
        <end position="129"/>
    </location>
</feature>
<dbReference type="InterPro" id="IPR003399">
    <property type="entry name" value="Mce/MlaD"/>
</dbReference>
<evidence type="ECO:0000259" key="3">
    <source>
        <dbReference type="Pfam" id="PF02470"/>
    </source>
</evidence>
<proteinExistence type="predicted"/>
<feature type="region of interest" description="Disordered" evidence="1">
    <location>
        <begin position="398"/>
        <end position="419"/>
    </location>
</feature>
<keyword evidence="2" id="KW-0472">Membrane</keyword>
<keyword evidence="2" id="KW-0812">Transmembrane</keyword>
<dbReference type="RefSeq" id="WP_230741016.1">
    <property type="nucleotide sequence ID" value="NZ_JAJNDB010000012.1"/>
</dbReference>
<dbReference type="PANTHER" id="PTHR33371">
    <property type="entry name" value="INTERMEMBRANE PHOSPHOLIPID TRANSPORT SYSTEM BINDING PROTEIN MLAD-RELATED"/>
    <property type="match status" value="1"/>
</dbReference>
<keyword evidence="5" id="KW-1185">Reference proteome</keyword>
<protein>
    <submittedName>
        <fullName evidence="4">MlaD family protein</fullName>
    </submittedName>
</protein>
<keyword evidence="2" id="KW-1133">Transmembrane helix</keyword>
<evidence type="ECO:0000256" key="1">
    <source>
        <dbReference type="SAM" id="MobiDB-lite"/>
    </source>
</evidence>
<dbReference type="InterPro" id="IPR052336">
    <property type="entry name" value="MlaD_Phospholipid_Transporter"/>
</dbReference>
<accession>A0ABS8PIY1</accession>
<organism evidence="4 5">
    <name type="scientific">Actinomycetospora endophytica</name>
    <dbReference type="NCBI Taxonomy" id="2291215"/>
    <lineage>
        <taxon>Bacteria</taxon>
        <taxon>Bacillati</taxon>
        <taxon>Actinomycetota</taxon>
        <taxon>Actinomycetes</taxon>
        <taxon>Pseudonocardiales</taxon>
        <taxon>Pseudonocardiaceae</taxon>
        <taxon>Actinomycetospora</taxon>
    </lineage>
</organism>
<evidence type="ECO:0000313" key="4">
    <source>
        <dbReference type="EMBL" id="MCD2198242.1"/>
    </source>
</evidence>
<comment type="caution">
    <text evidence="4">The sequence shown here is derived from an EMBL/GenBank/DDBJ whole genome shotgun (WGS) entry which is preliminary data.</text>
</comment>
<feature type="transmembrane region" description="Helical" evidence="2">
    <location>
        <begin position="21"/>
        <end position="42"/>
    </location>
</feature>
<dbReference type="PANTHER" id="PTHR33371:SF4">
    <property type="entry name" value="INTERMEMBRANE PHOSPHOLIPID TRANSPORT SYSTEM BINDING PROTEIN MLAD"/>
    <property type="match status" value="1"/>
</dbReference>